<sequence>MSDLREGARSTTAKNAGRGVSPRGEKDQEGGWIGRPDAGKAVRAKAAAAAQASRGQPDQQRGRRWLPCLGTLPTRGQAGTGADPLEPSPVDDERPPRAGGEAGRGLTRPVATDAGDGAALERRRDERARCVSERRSGQAAGARGAWTRRSSGGPECPPRAQISTAQAKIGRLRGLRRA</sequence>
<evidence type="ECO:0000313" key="2">
    <source>
        <dbReference type="EMBL" id="KAF2454498.1"/>
    </source>
</evidence>
<feature type="compositionally biased region" description="Low complexity" evidence="1">
    <location>
        <begin position="39"/>
        <end position="56"/>
    </location>
</feature>
<name>A0A6A6NSF7_9PEZI</name>
<dbReference type="Proteomes" id="UP000799766">
    <property type="component" value="Unassembled WGS sequence"/>
</dbReference>
<organism evidence="2 3">
    <name type="scientific">Lineolata rhizophorae</name>
    <dbReference type="NCBI Taxonomy" id="578093"/>
    <lineage>
        <taxon>Eukaryota</taxon>
        <taxon>Fungi</taxon>
        <taxon>Dikarya</taxon>
        <taxon>Ascomycota</taxon>
        <taxon>Pezizomycotina</taxon>
        <taxon>Dothideomycetes</taxon>
        <taxon>Dothideomycetes incertae sedis</taxon>
        <taxon>Lineolatales</taxon>
        <taxon>Lineolataceae</taxon>
        <taxon>Lineolata</taxon>
    </lineage>
</organism>
<dbReference type="EMBL" id="MU001691">
    <property type="protein sequence ID" value="KAF2454498.1"/>
    <property type="molecule type" value="Genomic_DNA"/>
</dbReference>
<evidence type="ECO:0000256" key="1">
    <source>
        <dbReference type="SAM" id="MobiDB-lite"/>
    </source>
</evidence>
<feature type="compositionally biased region" description="Basic and acidic residues" evidence="1">
    <location>
        <begin position="119"/>
        <end position="136"/>
    </location>
</feature>
<proteinExistence type="predicted"/>
<dbReference type="AlphaFoldDB" id="A0A6A6NSF7"/>
<protein>
    <submittedName>
        <fullName evidence="2">Uncharacterized protein</fullName>
    </submittedName>
</protein>
<keyword evidence="3" id="KW-1185">Reference proteome</keyword>
<gene>
    <name evidence="2" type="ORF">BDY21DRAFT_399863</name>
</gene>
<accession>A0A6A6NSF7</accession>
<reference evidence="2" key="1">
    <citation type="journal article" date="2020" name="Stud. Mycol.">
        <title>101 Dothideomycetes genomes: a test case for predicting lifestyles and emergence of pathogens.</title>
        <authorList>
            <person name="Haridas S."/>
            <person name="Albert R."/>
            <person name="Binder M."/>
            <person name="Bloem J."/>
            <person name="Labutti K."/>
            <person name="Salamov A."/>
            <person name="Andreopoulos B."/>
            <person name="Baker S."/>
            <person name="Barry K."/>
            <person name="Bills G."/>
            <person name="Bluhm B."/>
            <person name="Cannon C."/>
            <person name="Castanera R."/>
            <person name="Culley D."/>
            <person name="Daum C."/>
            <person name="Ezra D."/>
            <person name="Gonzalez J."/>
            <person name="Henrissat B."/>
            <person name="Kuo A."/>
            <person name="Liang C."/>
            <person name="Lipzen A."/>
            <person name="Lutzoni F."/>
            <person name="Magnuson J."/>
            <person name="Mondo S."/>
            <person name="Nolan M."/>
            <person name="Ohm R."/>
            <person name="Pangilinan J."/>
            <person name="Park H.-J."/>
            <person name="Ramirez L."/>
            <person name="Alfaro M."/>
            <person name="Sun H."/>
            <person name="Tritt A."/>
            <person name="Yoshinaga Y."/>
            <person name="Zwiers L.-H."/>
            <person name="Turgeon B."/>
            <person name="Goodwin S."/>
            <person name="Spatafora J."/>
            <person name="Crous P."/>
            <person name="Grigoriev I."/>
        </authorList>
    </citation>
    <scope>NUCLEOTIDE SEQUENCE</scope>
    <source>
        <strain evidence="2">ATCC 16933</strain>
    </source>
</reference>
<feature type="region of interest" description="Disordered" evidence="1">
    <location>
        <begin position="1"/>
        <end position="178"/>
    </location>
</feature>
<evidence type="ECO:0000313" key="3">
    <source>
        <dbReference type="Proteomes" id="UP000799766"/>
    </source>
</evidence>